<feature type="region of interest" description="Disordered" evidence="1">
    <location>
        <begin position="85"/>
        <end position="105"/>
    </location>
</feature>
<dbReference type="EMBL" id="FNFF01000025">
    <property type="protein sequence ID" value="SDL28256.1"/>
    <property type="molecule type" value="Genomic_DNA"/>
</dbReference>
<dbReference type="AlphaFoldDB" id="A0A1G9IT75"/>
<name>A0A1G9IT75_9ACTN</name>
<feature type="compositionally biased region" description="Basic residues" evidence="1">
    <location>
        <begin position="1"/>
        <end position="14"/>
    </location>
</feature>
<accession>A0A1G9IT75</accession>
<sequence length="105" mass="12414">MTHRHIALHTHQKEKHMPINDEDDVTPAEAARIVWLAARKEFRESRGKSGARFERKIDRLLDRAAVREDEKRAIRAEVEQAKRAAEYAKKRDKAVERATRKTSWW</sequence>
<evidence type="ECO:0000313" key="2">
    <source>
        <dbReference type="EMBL" id="SDL28256.1"/>
    </source>
</evidence>
<dbReference type="RefSeq" id="WP_093617554.1">
    <property type="nucleotide sequence ID" value="NZ_FNFF01000025.1"/>
</dbReference>
<feature type="compositionally biased region" description="Basic and acidic residues" evidence="1">
    <location>
        <begin position="85"/>
        <end position="99"/>
    </location>
</feature>
<dbReference type="STRING" id="417292.SAMN05421806_12550"/>
<evidence type="ECO:0000256" key="1">
    <source>
        <dbReference type="SAM" id="MobiDB-lite"/>
    </source>
</evidence>
<feature type="region of interest" description="Disordered" evidence="1">
    <location>
        <begin position="1"/>
        <end position="24"/>
    </location>
</feature>
<protein>
    <submittedName>
        <fullName evidence="2">Uncharacterized protein</fullName>
    </submittedName>
</protein>
<organism evidence="2 3">
    <name type="scientific">Streptomyces indicus</name>
    <dbReference type="NCBI Taxonomy" id="417292"/>
    <lineage>
        <taxon>Bacteria</taxon>
        <taxon>Bacillati</taxon>
        <taxon>Actinomycetota</taxon>
        <taxon>Actinomycetes</taxon>
        <taxon>Kitasatosporales</taxon>
        <taxon>Streptomycetaceae</taxon>
        <taxon>Streptomyces</taxon>
    </lineage>
</organism>
<proteinExistence type="predicted"/>
<gene>
    <name evidence="2" type="ORF">SAMN05421806_12550</name>
</gene>
<dbReference type="Proteomes" id="UP000199155">
    <property type="component" value="Unassembled WGS sequence"/>
</dbReference>
<keyword evidence="3" id="KW-1185">Reference proteome</keyword>
<evidence type="ECO:0000313" key="3">
    <source>
        <dbReference type="Proteomes" id="UP000199155"/>
    </source>
</evidence>
<reference evidence="2 3" key="1">
    <citation type="submission" date="2016-10" db="EMBL/GenBank/DDBJ databases">
        <authorList>
            <person name="de Groot N.N."/>
        </authorList>
    </citation>
    <scope>NUCLEOTIDE SEQUENCE [LARGE SCALE GENOMIC DNA]</scope>
    <source>
        <strain evidence="2 3">CGMCC 4.5727</strain>
    </source>
</reference>